<dbReference type="PANTHER" id="PTHR43881:SF1">
    <property type="entry name" value="GAMMA-GLUTAMYLTRANSPEPTIDASE (AFU_ORTHOLOGUE AFUA_4G13580)"/>
    <property type="match status" value="1"/>
</dbReference>
<comment type="caution">
    <text evidence="1">The sequence shown here is derived from an EMBL/GenBank/DDBJ whole genome shotgun (WGS) entry which is preliminary data.</text>
</comment>
<accession>A0ABQ7RV29</accession>
<proteinExistence type="predicted"/>
<dbReference type="InterPro" id="IPR029055">
    <property type="entry name" value="Ntn_hydrolases_N"/>
</dbReference>
<dbReference type="Proteomes" id="UP001197328">
    <property type="component" value="Unassembled WGS sequence"/>
</dbReference>
<reference evidence="1 2" key="1">
    <citation type="journal article" date="2021" name="G3 (Bethesda)">
        <title>Genomic diversity, chromosomal rearrangements, and interspecies hybridization in the ogataea polymorpha species complex.</title>
        <authorList>
            <person name="Hanson S.J."/>
            <person name="Cinneide E.O."/>
            <person name="Salzberg L.I."/>
            <person name="Wolfe K.H."/>
            <person name="McGowan J."/>
            <person name="Fitzpatrick D.A."/>
            <person name="Matlin K."/>
        </authorList>
    </citation>
    <scope>NUCLEOTIDE SEQUENCE [LARGE SCALE GENOMIC DNA]</scope>
    <source>
        <strain evidence="1">51-138</strain>
    </source>
</reference>
<sequence>MGGVSTQMSYPVGSEVRDAINYAWGQSQRNGAIAATCILVLGFPSIAIWKNYNVDPMSTGVGGDAFGLFYDAETGKVSGMNATGRSAAALSIEWLRKHHPDHILSTMRLKKDSVYAVQVPGLVAGWCDAVERWGSGKLTLAEILAPAIDLAENGFVISQVCADMWLEEESRLQKINKHDENLRIFLPNDNFTAPRKGQLLTNKPFAATLRRIAQHGKRGFYEGPVAEAIVRELQSRDHVMTAADLAAHATLFVDPICVPVLGHKIWEIPPNGSGIIALLALGYISQLDKDGVINLRAMQHNSAEYLHVVIECLKLAFRDSDEHVHDYEHYRRATGVDLAGQLQDLLHPSFFKQRIAHFSKDSVLDNRKIKHGVPDPAMRSDTVYFTVTDSDGNAFSFINSIYSHFGSAIVVPEHGFILQNRGDNFSLNPESKNCLAGGKRTYHTIIPSMITTPAGSREELYASFGIMGGFNQPQAHVQVYLNMVLFGMDPQQALDAPRFCMTPHKDYKHTDLGLGANGPVCAQVTTVNIEEGVPEENISQLRNLGHDIIVLRDRKRTLCGRGQVIRREQSAGKRVYAGGSDPRGDGASVAFF</sequence>
<evidence type="ECO:0000313" key="1">
    <source>
        <dbReference type="EMBL" id="KAG7848371.1"/>
    </source>
</evidence>
<dbReference type="EMBL" id="JAHLVD010000008">
    <property type="protein sequence ID" value="KAG7848371.1"/>
    <property type="molecule type" value="Genomic_DNA"/>
</dbReference>
<dbReference type="Pfam" id="PF01019">
    <property type="entry name" value="G_glu_transpept"/>
    <property type="match status" value="1"/>
</dbReference>
<dbReference type="InterPro" id="IPR043138">
    <property type="entry name" value="GGT_lsub"/>
</dbReference>
<gene>
    <name evidence="1" type="ORF">KL940_003226</name>
</gene>
<dbReference type="Gene3D" id="3.60.20.40">
    <property type="match status" value="1"/>
</dbReference>
<evidence type="ECO:0008006" key="3">
    <source>
        <dbReference type="Google" id="ProtNLM"/>
    </source>
</evidence>
<evidence type="ECO:0000313" key="2">
    <source>
        <dbReference type="Proteomes" id="UP001197328"/>
    </source>
</evidence>
<keyword evidence="2" id="KW-1185">Reference proteome</keyword>
<dbReference type="Gene3D" id="1.10.246.130">
    <property type="match status" value="1"/>
</dbReference>
<dbReference type="InterPro" id="IPR043137">
    <property type="entry name" value="GGT_ssub_C"/>
</dbReference>
<name>A0ABQ7RV29_PICAN</name>
<dbReference type="PRINTS" id="PR01210">
    <property type="entry name" value="GGTRANSPTASE"/>
</dbReference>
<dbReference type="InterPro" id="IPR052896">
    <property type="entry name" value="GGT-like_enzyme"/>
</dbReference>
<organism evidence="1 2">
    <name type="scientific">Pichia angusta</name>
    <name type="common">Yeast</name>
    <name type="synonym">Hansenula polymorpha</name>
    <dbReference type="NCBI Taxonomy" id="870730"/>
    <lineage>
        <taxon>Eukaryota</taxon>
        <taxon>Fungi</taxon>
        <taxon>Dikarya</taxon>
        <taxon>Ascomycota</taxon>
        <taxon>Saccharomycotina</taxon>
        <taxon>Pichiomycetes</taxon>
        <taxon>Pichiales</taxon>
        <taxon>Pichiaceae</taxon>
        <taxon>Ogataea</taxon>
    </lineage>
</organism>
<protein>
    <recommendedName>
        <fullName evidence="3">Gamma-glutamyltransferase</fullName>
    </recommendedName>
</protein>
<dbReference type="SUPFAM" id="SSF56235">
    <property type="entry name" value="N-terminal nucleophile aminohydrolases (Ntn hydrolases)"/>
    <property type="match status" value="1"/>
</dbReference>
<dbReference type="PANTHER" id="PTHR43881">
    <property type="entry name" value="GAMMA-GLUTAMYLTRANSPEPTIDASE (AFU_ORTHOLOGUE AFUA_4G13580)"/>
    <property type="match status" value="1"/>
</dbReference>